<dbReference type="PANTHER" id="PTHR21363:SF0">
    <property type="entry name" value="PREPHENATE DEHYDROGENASE [NADP(+)]"/>
    <property type="match status" value="1"/>
</dbReference>
<dbReference type="PROSITE" id="PS51176">
    <property type="entry name" value="PDH_ADH"/>
    <property type="match status" value="1"/>
</dbReference>
<organism evidence="3 4">
    <name type="scientific">Natronomicrosphaera hydrolytica</name>
    <dbReference type="NCBI Taxonomy" id="3242702"/>
    <lineage>
        <taxon>Bacteria</taxon>
        <taxon>Pseudomonadati</taxon>
        <taxon>Planctomycetota</taxon>
        <taxon>Phycisphaerae</taxon>
        <taxon>Phycisphaerales</taxon>
        <taxon>Phycisphaeraceae</taxon>
        <taxon>Natronomicrosphaera</taxon>
    </lineage>
</organism>
<name>A0ABV4U2U6_9BACT</name>
<dbReference type="InterPro" id="IPR050812">
    <property type="entry name" value="Preph/Arog_dehydrog"/>
</dbReference>
<dbReference type="Pfam" id="PF02153">
    <property type="entry name" value="PDH_N"/>
    <property type="match status" value="1"/>
</dbReference>
<dbReference type="Proteomes" id="UP001575105">
    <property type="component" value="Unassembled WGS sequence"/>
</dbReference>
<accession>A0ABV4U2U6</accession>
<dbReference type="Pfam" id="PF20463">
    <property type="entry name" value="PDH_C"/>
    <property type="match status" value="1"/>
</dbReference>
<evidence type="ECO:0000313" key="4">
    <source>
        <dbReference type="Proteomes" id="UP001575105"/>
    </source>
</evidence>
<dbReference type="EMBL" id="JBGUBD010000002">
    <property type="protein sequence ID" value="MFA9477164.1"/>
    <property type="molecule type" value="Genomic_DNA"/>
</dbReference>
<dbReference type="InterPro" id="IPR046825">
    <property type="entry name" value="PDH_C"/>
</dbReference>
<feature type="domain" description="Prephenate/arogenate dehydrogenase" evidence="2">
    <location>
        <begin position="9"/>
        <end position="292"/>
    </location>
</feature>
<comment type="caution">
    <text evidence="3">The sequence shown here is derived from an EMBL/GenBank/DDBJ whole genome shotgun (WGS) entry which is preliminary data.</text>
</comment>
<dbReference type="Gene3D" id="1.10.3660.10">
    <property type="entry name" value="6-phosphogluconate dehydrogenase C-terminal like domain"/>
    <property type="match status" value="1"/>
</dbReference>
<keyword evidence="1" id="KW-0560">Oxidoreductase</keyword>
<dbReference type="SUPFAM" id="SSF51735">
    <property type="entry name" value="NAD(P)-binding Rossmann-fold domains"/>
    <property type="match status" value="1"/>
</dbReference>
<dbReference type="PANTHER" id="PTHR21363">
    <property type="entry name" value="PREPHENATE DEHYDROGENASE"/>
    <property type="match status" value="1"/>
</dbReference>
<evidence type="ECO:0000313" key="3">
    <source>
        <dbReference type="EMBL" id="MFA9477164.1"/>
    </source>
</evidence>
<sequence>MDERIQQIEQVAILGAGLLGTSVGLGLKAAGYAGRVVGVARSEETLAAAKQRGAIDHGTTDVGEAVKASQLAIVAVPLGQFDRMFQQIAEHEHDGLIITDVGSTKQSVIASAREHLKHPGRFVGAHPMAGSEQQGPEGAQADLCRGKPCIITPGNDTDEDALATVEAMWKSLGMTLIRMSAHEHDVQTATISHLPHAMAVLLVLVAAERGGWDVASTGFRDTTRLASSNPPMRADILMANREQVIEALNTLGHRLDRFIDVLDRGDRGGLLAMLEHARQVRDDWVAHRDDIE</sequence>
<evidence type="ECO:0000256" key="1">
    <source>
        <dbReference type="ARBA" id="ARBA00023002"/>
    </source>
</evidence>
<reference evidence="3 4" key="1">
    <citation type="submission" date="2024-08" db="EMBL/GenBank/DDBJ databases">
        <title>Whole-genome sequencing of halo(alkali)philic microorganisms from hypersaline lakes.</title>
        <authorList>
            <person name="Sorokin D.Y."/>
            <person name="Merkel A.Y."/>
            <person name="Messina E."/>
            <person name="Yakimov M."/>
        </authorList>
    </citation>
    <scope>NUCLEOTIDE SEQUENCE [LARGE SCALE GENOMIC DNA]</scope>
    <source>
        <strain evidence="3 4">AB-hyl4</strain>
    </source>
</reference>
<dbReference type="SUPFAM" id="SSF48179">
    <property type="entry name" value="6-phosphogluconate dehydrogenase C-terminal domain-like"/>
    <property type="match status" value="1"/>
</dbReference>
<keyword evidence="4" id="KW-1185">Reference proteome</keyword>
<gene>
    <name evidence="3" type="ORF">ACERK3_02535</name>
</gene>
<dbReference type="InterPro" id="IPR036291">
    <property type="entry name" value="NAD(P)-bd_dom_sf"/>
</dbReference>
<dbReference type="InterPro" id="IPR008927">
    <property type="entry name" value="6-PGluconate_DH-like_C_sf"/>
</dbReference>
<evidence type="ECO:0000259" key="2">
    <source>
        <dbReference type="PROSITE" id="PS51176"/>
    </source>
</evidence>
<dbReference type="InterPro" id="IPR003099">
    <property type="entry name" value="Prephen_DH"/>
</dbReference>
<dbReference type="Gene3D" id="3.40.50.720">
    <property type="entry name" value="NAD(P)-binding Rossmann-like Domain"/>
    <property type="match status" value="1"/>
</dbReference>
<dbReference type="InterPro" id="IPR046826">
    <property type="entry name" value="PDH_N"/>
</dbReference>
<proteinExistence type="predicted"/>
<protein>
    <submittedName>
        <fullName evidence="3">Prephenate dehydrogenase</fullName>
    </submittedName>
</protein>
<dbReference type="RefSeq" id="WP_425344093.1">
    <property type="nucleotide sequence ID" value="NZ_JBGUBD010000002.1"/>
</dbReference>